<name>A0AAP0PDZ2_9MAGN</name>
<proteinExistence type="predicted"/>
<feature type="compositionally biased region" description="Polar residues" evidence="1">
    <location>
        <begin position="38"/>
        <end position="50"/>
    </location>
</feature>
<comment type="caution">
    <text evidence="2">The sequence shown here is derived from an EMBL/GenBank/DDBJ whole genome shotgun (WGS) entry which is preliminary data.</text>
</comment>
<dbReference type="Proteomes" id="UP001419268">
    <property type="component" value="Unassembled WGS sequence"/>
</dbReference>
<accession>A0AAP0PDZ2</accession>
<dbReference type="AlphaFoldDB" id="A0AAP0PDZ2"/>
<gene>
    <name evidence="2" type="ORF">Scep_010298</name>
</gene>
<sequence>MAAAPARYLRGSGGGVLDDQQQRTSRGGGRRGGVSSAAPATTADQLQWRSDSGGCGVDDQASAAATRKPRCTA</sequence>
<evidence type="ECO:0000313" key="3">
    <source>
        <dbReference type="Proteomes" id="UP001419268"/>
    </source>
</evidence>
<organism evidence="2 3">
    <name type="scientific">Stephania cephalantha</name>
    <dbReference type="NCBI Taxonomy" id="152367"/>
    <lineage>
        <taxon>Eukaryota</taxon>
        <taxon>Viridiplantae</taxon>
        <taxon>Streptophyta</taxon>
        <taxon>Embryophyta</taxon>
        <taxon>Tracheophyta</taxon>
        <taxon>Spermatophyta</taxon>
        <taxon>Magnoliopsida</taxon>
        <taxon>Ranunculales</taxon>
        <taxon>Menispermaceae</taxon>
        <taxon>Menispermoideae</taxon>
        <taxon>Cissampelideae</taxon>
        <taxon>Stephania</taxon>
    </lineage>
</organism>
<reference evidence="2 3" key="1">
    <citation type="submission" date="2024-01" db="EMBL/GenBank/DDBJ databases">
        <title>Genome assemblies of Stephania.</title>
        <authorList>
            <person name="Yang L."/>
        </authorList>
    </citation>
    <scope>NUCLEOTIDE SEQUENCE [LARGE SCALE GENOMIC DNA]</scope>
    <source>
        <strain evidence="2">JXDWG</strain>
        <tissue evidence="2">Leaf</tissue>
    </source>
</reference>
<dbReference type="EMBL" id="JBBNAG010000004">
    <property type="protein sequence ID" value="KAK9140617.1"/>
    <property type="molecule type" value="Genomic_DNA"/>
</dbReference>
<keyword evidence="3" id="KW-1185">Reference proteome</keyword>
<evidence type="ECO:0000313" key="2">
    <source>
        <dbReference type="EMBL" id="KAK9140617.1"/>
    </source>
</evidence>
<feature type="region of interest" description="Disordered" evidence="1">
    <location>
        <begin position="1"/>
        <end position="73"/>
    </location>
</feature>
<protein>
    <submittedName>
        <fullName evidence="2">Uncharacterized protein</fullName>
    </submittedName>
</protein>
<evidence type="ECO:0000256" key="1">
    <source>
        <dbReference type="SAM" id="MobiDB-lite"/>
    </source>
</evidence>